<sequence>TVLIPELETDTSPISKSAKIVVRKWNEPEKKLFVDHQDYIWGNRPAALWMREVTANLMKNLNKQCENLLTDQEFIAKLKQEKFDFGLIESIDFCGIGLFKLLGIKEYAIETPMAISGKLAAIHGLPGRSSTGFPSDVDNHPELTFYERLLNFIDPFFHLLIHNPKPFNEQLVQKHVDPEFDADEALANARIVFVNSEEHLDFPRAISHKIVYIGGITVNQKFDLPPEYAEIFNSASKGVVLVSFGSLALSKDMPAQNKQSLLKMFAAFPQINFIWKYEDLNDTIGEDLPNVFKFKWVDRTAILNQEKTIGFVTHGGMNSVSEAGHFGVPLLAVPLFADQYRNAKMLEFRKTA</sequence>
<protein>
    <submittedName>
        <fullName evidence="2">Glucuronosyltransferase</fullName>
    </submittedName>
</protein>
<name>A0AC34RG32_9BILA</name>
<dbReference type="WBParaSite" id="JU765_v2.g6410.t1">
    <property type="protein sequence ID" value="JU765_v2.g6410.t1"/>
    <property type="gene ID" value="JU765_v2.g6410"/>
</dbReference>
<organism evidence="1 2">
    <name type="scientific">Panagrolaimus sp. JU765</name>
    <dbReference type="NCBI Taxonomy" id="591449"/>
    <lineage>
        <taxon>Eukaryota</taxon>
        <taxon>Metazoa</taxon>
        <taxon>Ecdysozoa</taxon>
        <taxon>Nematoda</taxon>
        <taxon>Chromadorea</taxon>
        <taxon>Rhabditida</taxon>
        <taxon>Tylenchina</taxon>
        <taxon>Panagrolaimomorpha</taxon>
        <taxon>Panagrolaimoidea</taxon>
        <taxon>Panagrolaimidae</taxon>
        <taxon>Panagrolaimus</taxon>
    </lineage>
</organism>
<proteinExistence type="predicted"/>
<accession>A0AC34RG32</accession>
<evidence type="ECO:0000313" key="2">
    <source>
        <dbReference type="WBParaSite" id="JU765_v2.g6410.t1"/>
    </source>
</evidence>
<dbReference type="Proteomes" id="UP000887576">
    <property type="component" value="Unplaced"/>
</dbReference>
<evidence type="ECO:0000313" key="1">
    <source>
        <dbReference type="Proteomes" id="UP000887576"/>
    </source>
</evidence>
<reference evidence="2" key="1">
    <citation type="submission" date="2022-11" db="UniProtKB">
        <authorList>
            <consortium name="WormBaseParasite"/>
        </authorList>
    </citation>
    <scope>IDENTIFICATION</scope>
</reference>